<feature type="transmembrane region" description="Helical" evidence="1">
    <location>
        <begin position="100"/>
        <end position="120"/>
    </location>
</feature>
<dbReference type="RefSeq" id="WP_046765478.1">
    <property type="nucleotide sequence ID" value="NZ_LBIC01000010.1"/>
</dbReference>
<feature type="transmembrane region" description="Helical" evidence="1">
    <location>
        <begin position="24"/>
        <end position="47"/>
    </location>
</feature>
<gene>
    <name evidence="3" type="ORF">YP76_20585</name>
</gene>
<dbReference type="Pfam" id="PF20349">
    <property type="entry name" value="DUF6644"/>
    <property type="match status" value="1"/>
</dbReference>
<organism evidence="3 4">
    <name type="scientific">Sphingobium chungbukense</name>
    <dbReference type="NCBI Taxonomy" id="56193"/>
    <lineage>
        <taxon>Bacteria</taxon>
        <taxon>Pseudomonadati</taxon>
        <taxon>Pseudomonadota</taxon>
        <taxon>Alphaproteobacteria</taxon>
        <taxon>Sphingomonadales</taxon>
        <taxon>Sphingomonadaceae</taxon>
        <taxon>Sphingobium</taxon>
    </lineage>
</organism>
<feature type="domain" description="DUF6644" evidence="2">
    <location>
        <begin position="30"/>
        <end position="161"/>
    </location>
</feature>
<keyword evidence="1" id="KW-0472">Membrane</keyword>
<sequence length="167" mass="18088">MNLQPIWHTLEASRLGQYLASSDWAFPTLETVHVIALVAMLGTILVLDLRLLGVASRSVAVTAVTRATLLFAVPAFGLVTLSGVLLFMSKAPIYMINVYFLAKLVLLGLAGINVAIFHLLTWRGIAVWDTVAVSPMSAKLAGAFSLVFWIGTVFCSRMIGFTLGLYE</sequence>
<feature type="transmembrane region" description="Helical" evidence="1">
    <location>
        <begin position="140"/>
        <end position="166"/>
    </location>
</feature>
<dbReference type="STRING" id="56193.YP76_20585"/>
<keyword evidence="1" id="KW-0812">Transmembrane</keyword>
<evidence type="ECO:0000259" key="2">
    <source>
        <dbReference type="Pfam" id="PF20349"/>
    </source>
</evidence>
<comment type="caution">
    <text evidence="3">The sequence shown here is derived from an EMBL/GenBank/DDBJ whole genome shotgun (WGS) entry which is preliminary data.</text>
</comment>
<keyword evidence="4" id="KW-1185">Reference proteome</keyword>
<dbReference type="EMBL" id="LBIC01000010">
    <property type="protein sequence ID" value="KKW90392.1"/>
    <property type="molecule type" value="Genomic_DNA"/>
</dbReference>
<feature type="transmembrane region" description="Helical" evidence="1">
    <location>
        <begin position="67"/>
        <end position="88"/>
    </location>
</feature>
<protein>
    <recommendedName>
        <fullName evidence="2">DUF6644 domain-containing protein</fullName>
    </recommendedName>
</protein>
<evidence type="ECO:0000313" key="4">
    <source>
        <dbReference type="Proteomes" id="UP000033874"/>
    </source>
</evidence>
<proteinExistence type="predicted"/>
<keyword evidence="1" id="KW-1133">Transmembrane helix</keyword>
<evidence type="ECO:0000256" key="1">
    <source>
        <dbReference type="SAM" id="Phobius"/>
    </source>
</evidence>
<evidence type="ECO:0000313" key="3">
    <source>
        <dbReference type="EMBL" id="KKW90392.1"/>
    </source>
</evidence>
<dbReference type="AlphaFoldDB" id="A0A0M3AJX6"/>
<name>A0A0M3AJX6_9SPHN</name>
<dbReference type="PATRIC" id="fig|56193.3.peg.4324"/>
<reference evidence="3 4" key="1">
    <citation type="submission" date="2015-04" db="EMBL/GenBank/DDBJ databases">
        <title>Genome sequence of aromatic hydrocarbons-degrading Sphingobium chungbukense DJ77.</title>
        <authorList>
            <person name="Kim Y.-C."/>
            <person name="Chae J.-C."/>
        </authorList>
    </citation>
    <scope>NUCLEOTIDE SEQUENCE [LARGE SCALE GENOMIC DNA]</scope>
    <source>
        <strain evidence="3 4">DJ77</strain>
    </source>
</reference>
<accession>A0A0M3AJX6</accession>
<dbReference type="Proteomes" id="UP000033874">
    <property type="component" value="Unassembled WGS sequence"/>
</dbReference>
<dbReference type="InterPro" id="IPR046586">
    <property type="entry name" value="DUF6644"/>
</dbReference>